<keyword evidence="4" id="KW-1185">Reference proteome</keyword>
<dbReference type="Gene3D" id="2.30.40.10">
    <property type="entry name" value="Urease, subunit C, domain 1"/>
    <property type="match status" value="1"/>
</dbReference>
<feature type="domain" description="Amidohydrolase-related" evidence="2">
    <location>
        <begin position="300"/>
        <end position="644"/>
    </location>
</feature>
<dbReference type="PANTHER" id="PTHR43135:SF3">
    <property type="entry name" value="ALPHA-D-RIBOSE 1-METHYLPHOSPHONATE 5-TRIPHOSPHATE DIPHOSPHATASE"/>
    <property type="match status" value="1"/>
</dbReference>
<dbReference type="AlphaFoldDB" id="A0AAE9ZAN1"/>
<reference evidence="3" key="1">
    <citation type="submission" date="2023-02" db="EMBL/GenBank/DDBJ databases">
        <title>Genome sequence of Hyphococcus flavus.</title>
        <authorList>
            <person name="Rong J.-C."/>
            <person name="Zhao Q."/>
            <person name="Yi M."/>
            <person name="Wu J.-Y."/>
        </authorList>
    </citation>
    <scope>NUCLEOTIDE SEQUENCE</scope>
    <source>
        <strain evidence="3">MCCC 1K03223</strain>
    </source>
</reference>
<dbReference type="Pfam" id="PF01979">
    <property type="entry name" value="Amidohydro_1"/>
    <property type="match status" value="1"/>
</dbReference>
<gene>
    <name evidence="3" type="ORF">PUV54_12400</name>
</gene>
<feature type="chain" id="PRO_5042178863" evidence="1">
    <location>
        <begin position="22"/>
        <end position="669"/>
    </location>
</feature>
<sequence length="669" mass="72863">MKLGIFSAALAAITFIASASAAGAEIRRYDWLTIGEPSGELIVEEGDDGAVSMQFSFNDRGRGPEIEADYVLNEDGVPISITITGLTYAKGDASETFSMEDGVARWNAGAISGEKAVTTTSLYTLTLSGIPEHTAIMARVLLDAPDRTLPTLPAGEMRIEELESAAFPSSDGDVNATLYALYTEGPYPTYIWLDEDLNLFGADYGWFAIAPEGMASAMPIMKERQTAATNERTASLSESFRHNASGLVVITNARLFDSLTGEVHRRSTIFVQDGVIAAVYHERVDAPEDAIVIDAKGKMVLPALWDMHAHVGTNNLFNYISAGVLNIRDMANDPDYIIQLKRDLANRDIAGPDVHAMGFIDKRSPYAAPTGMLADTLDEALEFVDWYAQRGFRGIKLYSSIEPDWVEPIAERAHAHGLTVLGHIPAYMTAEQAIRAGYDEITHVNMLFLNFMNAEEIDTRTPQRFIVPAREGGNLDLDSAEVEDFINLMVEQGIAHDPTHTIFQGTFLETPGDILVEAANFYDHLPQSQQSGLIAGEGFNKGIEEEGARTAAVARDLIRKLHGKGVRVLPGTDAGFPGFVLLRELELFGDAGIPANEVLQLATIESARHLGLDQSLGSISPNKKAHLIIVDGDPIKDLADLYKVDTIIKGSDMFKPAEIHEAFNIKSFD</sequence>
<feature type="signal peptide" evidence="1">
    <location>
        <begin position="1"/>
        <end position="21"/>
    </location>
</feature>
<dbReference type="EMBL" id="CP118166">
    <property type="protein sequence ID" value="WDI30754.1"/>
    <property type="molecule type" value="Genomic_DNA"/>
</dbReference>
<evidence type="ECO:0000256" key="1">
    <source>
        <dbReference type="SAM" id="SignalP"/>
    </source>
</evidence>
<dbReference type="KEGG" id="hfl:PUV54_12400"/>
<name>A0AAE9ZAN1_9PROT</name>
<accession>A0AAE9ZAN1</accession>
<dbReference type="InterPro" id="IPR032466">
    <property type="entry name" value="Metal_Hydrolase"/>
</dbReference>
<dbReference type="RefSeq" id="WP_274492573.1">
    <property type="nucleotide sequence ID" value="NZ_CP118166.1"/>
</dbReference>
<dbReference type="InterPro" id="IPR006680">
    <property type="entry name" value="Amidohydro-rel"/>
</dbReference>
<protein>
    <submittedName>
        <fullName evidence="3">Amidohydrolase family protein</fullName>
    </submittedName>
</protein>
<evidence type="ECO:0000313" key="4">
    <source>
        <dbReference type="Proteomes" id="UP001214043"/>
    </source>
</evidence>
<dbReference type="Proteomes" id="UP001214043">
    <property type="component" value="Chromosome"/>
</dbReference>
<dbReference type="PANTHER" id="PTHR43135">
    <property type="entry name" value="ALPHA-D-RIBOSE 1-METHYLPHOSPHONATE 5-TRIPHOSPHATE DIPHOSPHATASE"/>
    <property type="match status" value="1"/>
</dbReference>
<evidence type="ECO:0000313" key="3">
    <source>
        <dbReference type="EMBL" id="WDI30754.1"/>
    </source>
</evidence>
<dbReference type="SUPFAM" id="SSF51556">
    <property type="entry name" value="Metallo-dependent hydrolases"/>
    <property type="match status" value="1"/>
</dbReference>
<dbReference type="Gene3D" id="3.20.20.140">
    <property type="entry name" value="Metal-dependent hydrolases"/>
    <property type="match status" value="1"/>
</dbReference>
<organism evidence="3 4">
    <name type="scientific">Hyphococcus flavus</name>
    <dbReference type="NCBI Taxonomy" id="1866326"/>
    <lineage>
        <taxon>Bacteria</taxon>
        <taxon>Pseudomonadati</taxon>
        <taxon>Pseudomonadota</taxon>
        <taxon>Alphaproteobacteria</taxon>
        <taxon>Parvularculales</taxon>
        <taxon>Parvularculaceae</taxon>
        <taxon>Hyphococcus</taxon>
    </lineage>
</organism>
<proteinExistence type="predicted"/>
<dbReference type="SUPFAM" id="SSF51338">
    <property type="entry name" value="Composite domain of metallo-dependent hydrolases"/>
    <property type="match status" value="1"/>
</dbReference>
<dbReference type="InterPro" id="IPR011059">
    <property type="entry name" value="Metal-dep_hydrolase_composite"/>
</dbReference>
<dbReference type="InterPro" id="IPR051781">
    <property type="entry name" value="Metallo-dep_Hydrolase"/>
</dbReference>
<keyword evidence="1" id="KW-0732">Signal</keyword>
<dbReference type="GO" id="GO:0016810">
    <property type="term" value="F:hydrolase activity, acting on carbon-nitrogen (but not peptide) bonds"/>
    <property type="evidence" value="ECO:0007669"/>
    <property type="project" value="InterPro"/>
</dbReference>
<evidence type="ECO:0000259" key="2">
    <source>
        <dbReference type="Pfam" id="PF01979"/>
    </source>
</evidence>